<keyword evidence="2" id="KW-0732">Signal</keyword>
<comment type="caution">
    <text evidence="3">The sequence shown here is derived from an EMBL/GenBank/DDBJ whole genome shotgun (WGS) entry which is preliminary data.</text>
</comment>
<gene>
    <name evidence="3" type="ORF">HHI36_022078</name>
</gene>
<evidence type="ECO:0000256" key="2">
    <source>
        <dbReference type="SAM" id="SignalP"/>
    </source>
</evidence>
<evidence type="ECO:0000256" key="1">
    <source>
        <dbReference type="SAM" id="MobiDB-lite"/>
    </source>
</evidence>
<organism evidence="3 4">
    <name type="scientific">Cryptolaemus montrouzieri</name>
    <dbReference type="NCBI Taxonomy" id="559131"/>
    <lineage>
        <taxon>Eukaryota</taxon>
        <taxon>Metazoa</taxon>
        <taxon>Ecdysozoa</taxon>
        <taxon>Arthropoda</taxon>
        <taxon>Hexapoda</taxon>
        <taxon>Insecta</taxon>
        <taxon>Pterygota</taxon>
        <taxon>Neoptera</taxon>
        <taxon>Endopterygota</taxon>
        <taxon>Coleoptera</taxon>
        <taxon>Polyphaga</taxon>
        <taxon>Cucujiformia</taxon>
        <taxon>Coccinelloidea</taxon>
        <taxon>Coccinellidae</taxon>
        <taxon>Scymninae</taxon>
        <taxon>Scymnini</taxon>
        <taxon>Cryptolaemus</taxon>
    </lineage>
</organism>
<dbReference type="AlphaFoldDB" id="A0ABD2MYN0"/>
<proteinExistence type="predicted"/>
<feature type="signal peptide" evidence="2">
    <location>
        <begin position="1"/>
        <end position="20"/>
    </location>
</feature>
<protein>
    <submittedName>
        <fullName evidence="3">Uncharacterized protein</fullName>
    </submittedName>
</protein>
<sequence length="77" mass="8998">MSRLILLILLNSFLVLNVQADAQCNLNAIFRTPRKRNYDEFQILERSNFLSDESPGSPKISKQKPPILSPYQQRKFF</sequence>
<feature type="region of interest" description="Disordered" evidence="1">
    <location>
        <begin position="50"/>
        <end position="77"/>
    </location>
</feature>
<feature type="chain" id="PRO_5044853317" evidence="2">
    <location>
        <begin position="21"/>
        <end position="77"/>
    </location>
</feature>
<keyword evidence="4" id="KW-1185">Reference proteome</keyword>
<name>A0ABD2MYN0_9CUCU</name>
<dbReference type="EMBL" id="JABFTP020000042">
    <property type="protein sequence ID" value="KAL3271603.1"/>
    <property type="molecule type" value="Genomic_DNA"/>
</dbReference>
<reference evidence="3 4" key="1">
    <citation type="journal article" date="2021" name="BMC Biol.">
        <title>Horizontally acquired antibacterial genes associated with adaptive radiation of ladybird beetles.</title>
        <authorList>
            <person name="Li H.S."/>
            <person name="Tang X.F."/>
            <person name="Huang Y.H."/>
            <person name="Xu Z.Y."/>
            <person name="Chen M.L."/>
            <person name="Du X.Y."/>
            <person name="Qiu B.Y."/>
            <person name="Chen P.T."/>
            <person name="Zhang W."/>
            <person name="Slipinski A."/>
            <person name="Escalona H.E."/>
            <person name="Waterhouse R.M."/>
            <person name="Zwick A."/>
            <person name="Pang H."/>
        </authorList>
    </citation>
    <scope>NUCLEOTIDE SEQUENCE [LARGE SCALE GENOMIC DNA]</scope>
    <source>
        <strain evidence="3">SYSU2018</strain>
    </source>
</reference>
<accession>A0ABD2MYN0</accession>
<evidence type="ECO:0000313" key="3">
    <source>
        <dbReference type="EMBL" id="KAL3271603.1"/>
    </source>
</evidence>
<evidence type="ECO:0000313" key="4">
    <source>
        <dbReference type="Proteomes" id="UP001516400"/>
    </source>
</evidence>
<dbReference type="Proteomes" id="UP001516400">
    <property type="component" value="Unassembled WGS sequence"/>
</dbReference>